<dbReference type="EMBL" id="SRLO01000103">
    <property type="protein sequence ID" value="TNN75540.1"/>
    <property type="molecule type" value="Genomic_DNA"/>
</dbReference>
<gene>
    <name evidence="2" type="ORF">EYF80_014352</name>
</gene>
<feature type="compositionally biased region" description="Basic and acidic residues" evidence="1">
    <location>
        <begin position="10"/>
        <end position="24"/>
    </location>
</feature>
<feature type="region of interest" description="Disordered" evidence="1">
    <location>
        <begin position="65"/>
        <end position="181"/>
    </location>
</feature>
<evidence type="ECO:0000313" key="2">
    <source>
        <dbReference type="EMBL" id="TNN75540.1"/>
    </source>
</evidence>
<evidence type="ECO:0000256" key="1">
    <source>
        <dbReference type="SAM" id="MobiDB-lite"/>
    </source>
</evidence>
<accession>A0A4Z2ICA4</accession>
<feature type="region of interest" description="Disordered" evidence="1">
    <location>
        <begin position="1"/>
        <end position="25"/>
    </location>
</feature>
<sequence>MNEAVVEPEGIGRSEPGRRERESSHVWTSRTASSVLSLFISTTMLSLPDFSFVLRQPIIKNSHNATESEVERAAQDGEQQDAHDDDGDDDAVALWWRRRSTTTTTTTTDNKDNRVSGCEPGQGEESGTVGFRLCSGSAARASPTGDLKKGGHSGAKEEEEEEEEKEGSCTTACTGRRGNIM</sequence>
<name>A0A4Z2ICA4_9TELE</name>
<reference evidence="2 3" key="1">
    <citation type="submission" date="2019-03" db="EMBL/GenBank/DDBJ databases">
        <title>First draft genome of Liparis tanakae, snailfish: a comprehensive survey of snailfish specific genes.</title>
        <authorList>
            <person name="Kim W."/>
            <person name="Song I."/>
            <person name="Jeong J.-H."/>
            <person name="Kim D."/>
            <person name="Kim S."/>
            <person name="Ryu S."/>
            <person name="Song J.Y."/>
            <person name="Lee S.K."/>
        </authorList>
    </citation>
    <scope>NUCLEOTIDE SEQUENCE [LARGE SCALE GENOMIC DNA]</scope>
    <source>
        <tissue evidence="2">Muscle</tissue>
    </source>
</reference>
<dbReference type="Proteomes" id="UP000314294">
    <property type="component" value="Unassembled WGS sequence"/>
</dbReference>
<comment type="caution">
    <text evidence="2">The sequence shown here is derived from an EMBL/GenBank/DDBJ whole genome shotgun (WGS) entry which is preliminary data.</text>
</comment>
<keyword evidence="3" id="KW-1185">Reference proteome</keyword>
<protein>
    <submittedName>
        <fullName evidence="2">Uncharacterized protein</fullName>
    </submittedName>
</protein>
<proteinExistence type="predicted"/>
<evidence type="ECO:0000313" key="3">
    <source>
        <dbReference type="Proteomes" id="UP000314294"/>
    </source>
</evidence>
<dbReference type="AlphaFoldDB" id="A0A4Z2ICA4"/>
<organism evidence="2 3">
    <name type="scientific">Liparis tanakae</name>
    <name type="common">Tanaka's snailfish</name>
    <dbReference type="NCBI Taxonomy" id="230148"/>
    <lineage>
        <taxon>Eukaryota</taxon>
        <taxon>Metazoa</taxon>
        <taxon>Chordata</taxon>
        <taxon>Craniata</taxon>
        <taxon>Vertebrata</taxon>
        <taxon>Euteleostomi</taxon>
        <taxon>Actinopterygii</taxon>
        <taxon>Neopterygii</taxon>
        <taxon>Teleostei</taxon>
        <taxon>Neoteleostei</taxon>
        <taxon>Acanthomorphata</taxon>
        <taxon>Eupercaria</taxon>
        <taxon>Perciformes</taxon>
        <taxon>Cottioidei</taxon>
        <taxon>Cottales</taxon>
        <taxon>Liparidae</taxon>
        <taxon>Liparis</taxon>
    </lineage>
</organism>